<keyword evidence="1" id="KW-0812">Transmembrane</keyword>
<dbReference type="EMBL" id="CBSZ010000413">
    <property type="protein sequence ID" value="CDH26522.1"/>
    <property type="molecule type" value="Genomic_DNA"/>
</dbReference>
<name>A0A077Q0G6_XENBV</name>
<dbReference type="HOGENOM" id="CLU_2262737_0_0_6"/>
<sequence length="121" mass="13248">MLLDVGYFWINAARVRHMGNAYRPIKETIIGFTRGLMAFAFRDVDLSCLGLLCAAIGLATGNFENARGLFANLSDHQLLAVYSGAFSVLTYTLMGITLLAVMVCFMTLRKVQIAFNSGVSK</sequence>
<organism evidence="2">
    <name type="scientific">Xenorhabdus bovienii str. kraussei Becker Underwood</name>
    <dbReference type="NCBI Taxonomy" id="1398204"/>
    <lineage>
        <taxon>Bacteria</taxon>
        <taxon>Pseudomonadati</taxon>
        <taxon>Pseudomonadota</taxon>
        <taxon>Gammaproteobacteria</taxon>
        <taxon>Enterobacterales</taxon>
        <taxon>Morganellaceae</taxon>
        <taxon>Xenorhabdus</taxon>
    </lineage>
</organism>
<evidence type="ECO:0000256" key="1">
    <source>
        <dbReference type="SAM" id="Phobius"/>
    </source>
</evidence>
<gene>
    <name evidence="2" type="ORF">XBKB1_760007</name>
</gene>
<dbReference type="AlphaFoldDB" id="A0A077Q0G6"/>
<accession>A0A077Q0G6</accession>
<keyword evidence="1" id="KW-0472">Membrane</keyword>
<feature type="transmembrane region" description="Helical" evidence="1">
    <location>
        <begin position="44"/>
        <end position="63"/>
    </location>
</feature>
<protein>
    <submittedName>
        <fullName evidence="2">Uncharacterized protein</fullName>
    </submittedName>
</protein>
<keyword evidence="1" id="KW-1133">Transmembrane helix</keyword>
<dbReference type="Proteomes" id="UP000028493">
    <property type="component" value="Unassembled WGS sequence"/>
</dbReference>
<evidence type="ECO:0000313" key="2">
    <source>
        <dbReference type="EMBL" id="CDH26522.1"/>
    </source>
</evidence>
<reference evidence="2" key="1">
    <citation type="submission" date="2013-07" db="EMBL/GenBank/DDBJ databases">
        <title>Sub-species coevolution in mutualistic symbiosis.</title>
        <authorList>
            <person name="Murfin K."/>
            <person name="Klassen J."/>
            <person name="Lee M."/>
            <person name="Forst S."/>
            <person name="Stock P."/>
            <person name="Goodrich-Blair H."/>
        </authorList>
    </citation>
    <scope>NUCLEOTIDE SEQUENCE [LARGE SCALE GENOMIC DNA]</scope>
    <source>
        <strain evidence="2">Kraussei Becker Underwood</strain>
    </source>
</reference>
<feature type="transmembrane region" description="Helical" evidence="1">
    <location>
        <begin position="83"/>
        <end position="108"/>
    </location>
</feature>
<proteinExistence type="predicted"/>
<comment type="caution">
    <text evidence="2">The sequence shown here is derived from an EMBL/GenBank/DDBJ whole genome shotgun (WGS) entry which is preliminary data.</text>
</comment>